<comment type="caution">
    <text evidence="1">The sequence shown here is derived from an EMBL/GenBank/DDBJ whole genome shotgun (WGS) entry which is preliminary data.</text>
</comment>
<protein>
    <recommendedName>
        <fullName evidence="3">Lipoprotein</fullName>
    </recommendedName>
</protein>
<reference evidence="1 2" key="1">
    <citation type="submission" date="2018-10" db="EMBL/GenBank/DDBJ databases">
        <title>Sequencing the genomes of 1000 actinobacteria strains.</title>
        <authorList>
            <person name="Klenk H.-P."/>
        </authorList>
    </citation>
    <scope>NUCLEOTIDE SEQUENCE [LARGE SCALE GENOMIC DNA]</scope>
    <source>
        <strain evidence="1 2">DSM 45175</strain>
    </source>
</reference>
<accession>A0A495JCY0</accession>
<evidence type="ECO:0008006" key="3">
    <source>
        <dbReference type="Google" id="ProtNLM"/>
    </source>
</evidence>
<evidence type="ECO:0000313" key="2">
    <source>
        <dbReference type="Proteomes" id="UP000277671"/>
    </source>
</evidence>
<dbReference type="InterPro" id="IPR029046">
    <property type="entry name" value="LolA/LolB/LppX"/>
</dbReference>
<dbReference type="Gene3D" id="2.50.20.20">
    <property type="match status" value="1"/>
</dbReference>
<name>A0A495JCY0_9ACTN</name>
<gene>
    <name evidence="1" type="ORF">BDK92_0436</name>
</gene>
<dbReference type="EMBL" id="RBKT01000001">
    <property type="protein sequence ID" value="RKR86212.1"/>
    <property type="molecule type" value="Genomic_DNA"/>
</dbReference>
<dbReference type="SUPFAM" id="SSF89392">
    <property type="entry name" value="Prokaryotic lipoproteins and lipoprotein localization factors"/>
    <property type="match status" value="1"/>
</dbReference>
<keyword evidence="2" id="KW-1185">Reference proteome</keyword>
<proteinExistence type="predicted"/>
<dbReference type="Proteomes" id="UP000277671">
    <property type="component" value="Unassembled WGS sequence"/>
</dbReference>
<organism evidence="1 2">
    <name type="scientific">Micromonospora pisi</name>
    <dbReference type="NCBI Taxonomy" id="589240"/>
    <lineage>
        <taxon>Bacteria</taxon>
        <taxon>Bacillati</taxon>
        <taxon>Actinomycetota</taxon>
        <taxon>Actinomycetes</taxon>
        <taxon>Micromonosporales</taxon>
        <taxon>Micromonosporaceae</taxon>
        <taxon>Micromonospora</taxon>
    </lineage>
</organism>
<sequence>MYDTTHHIGGTFLVARWKNSAVLTVSALAVLGLAACGSKDAPSTVEEKPSGLALMASDAKGSIQKAADAAGKTTSLTIAMEGKQEGEAVKGAGTVALGSERKAEVTVEDPKEGTTTVRVIGTAFYIQVPAADQADMGGKKWFKIDSSAAGEAGVEAMTNVVDDIDPAMQLKPLLTAETVTVVGEEAVNGAQTVHYAVTMPVAPYLAAFPESVRAATEKMITKLGVKEVKTELWIDEQYQVRRGRSFLNDANDMVVNFTDFNKPVTIDVPPAAETADFADLLKGLQG</sequence>
<dbReference type="AlphaFoldDB" id="A0A495JCY0"/>
<evidence type="ECO:0000313" key="1">
    <source>
        <dbReference type="EMBL" id="RKR86212.1"/>
    </source>
</evidence>